<dbReference type="AlphaFoldDB" id="A0AAN8T1M1"/>
<evidence type="ECO:0000313" key="3">
    <source>
        <dbReference type="Proteomes" id="UP001371456"/>
    </source>
</evidence>
<dbReference type="Proteomes" id="UP001371456">
    <property type="component" value="Unassembled WGS sequence"/>
</dbReference>
<gene>
    <name evidence="2" type="ORF">RDI58_022202</name>
</gene>
<keyword evidence="3" id="KW-1185">Reference proteome</keyword>
<keyword evidence="1" id="KW-0472">Membrane</keyword>
<protein>
    <submittedName>
        <fullName evidence="2">Uncharacterized protein</fullName>
    </submittedName>
</protein>
<keyword evidence="1" id="KW-0812">Transmembrane</keyword>
<proteinExistence type="predicted"/>
<evidence type="ECO:0000256" key="1">
    <source>
        <dbReference type="SAM" id="Phobius"/>
    </source>
</evidence>
<sequence length="92" mass="10435">MRHLKRAKNDQNSQKILITHMCLNEIRFSSYCCSLSSDQMGEDAQKIDRPLGSTPFFIALCSCDGLIVVLVSSYMFDKHPYICYGAPPQDNQ</sequence>
<reference evidence="2 3" key="1">
    <citation type="submission" date="2024-02" db="EMBL/GenBank/DDBJ databases">
        <title>de novo genome assembly of Solanum bulbocastanum strain 11H21.</title>
        <authorList>
            <person name="Hosaka A.J."/>
        </authorList>
    </citation>
    <scope>NUCLEOTIDE SEQUENCE [LARGE SCALE GENOMIC DNA]</scope>
    <source>
        <tissue evidence="2">Young leaves</tissue>
    </source>
</reference>
<comment type="caution">
    <text evidence="2">The sequence shown here is derived from an EMBL/GenBank/DDBJ whole genome shotgun (WGS) entry which is preliminary data.</text>
</comment>
<organism evidence="2 3">
    <name type="scientific">Solanum bulbocastanum</name>
    <name type="common">Wild potato</name>
    <dbReference type="NCBI Taxonomy" id="147425"/>
    <lineage>
        <taxon>Eukaryota</taxon>
        <taxon>Viridiplantae</taxon>
        <taxon>Streptophyta</taxon>
        <taxon>Embryophyta</taxon>
        <taxon>Tracheophyta</taxon>
        <taxon>Spermatophyta</taxon>
        <taxon>Magnoliopsida</taxon>
        <taxon>eudicotyledons</taxon>
        <taxon>Gunneridae</taxon>
        <taxon>Pentapetalae</taxon>
        <taxon>asterids</taxon>
        <taxon>lamiids</taxon>
        <taxon>Solanales</taxon>
        <taxon>Solanaceae</taxon>
        <taxon>Solanoideae</taxon>
        <taxon>Solaneae</taxon>
        <taxon>Solanum</taxon>
    </lineage>
</organism>
<name>A0AAN8T1M1_SOLBU</name>
<keyword evidence="1" id="KW-1133">Transmembrane helix</keyword>
<evidence type="ECO:0000313" key="2">
    <source>
        <dbReference type="EMBL" id="KAK6780018.1"/>
    </source>
</evidence>
<dbReference type="EMBL" id="JBANQN010000009">
    <property type="protein sequence ID" value="KAK6780018.1"/>
    <property type="molecule type" value="Genomic_DNA"/>
</dbReference>
<accession>A0AAN8T1M1</accession>
<feature type="transmembrane region" description="Helical" evidence="1">
    <location>
        <begin position="56"/>
        <end position="76"/>
    </location>
</feature>